<gene>
    <name evidence="1" type="ORF">SAE01_47890</name>
</gene>
<accession>A0A512BJZ4</accession>
<dbReference type="Proteomes" id="UP000321513">
    <property type="component" value="Unassembled WGS sequence"/>
</dbReference>
<sequence length="119" mass="13880">MEKVSTLKKQAGRPVKAIKKEIRASIRFTKAEYFIIRNKASKAGIKASAYIREIAINGEVKIRLTEEERQFVRQIVGMSNNFNQLTKNSYKEGMLTTVFHFEAYRNRLDDLLKKFDYAK</sequence>
<dbReference type="OrthoDB" id="3268254at2"/>
<name>A0A512BJZ4_9BACT</name>
<reference evidence="1 2" key="1">
    <citation type="submission" date="2019-07" db="EMBL/GenBank/DDBJ databases">
        <title>Whole genome shotgun sequence of Segetibacter aerophilus NBRC 106135.</title>
        <authorList>
            <person name="Hosoyama A."/>
            <person name="Uohara A."/>
            <person name="Ohji S."/>
            <person name="Ichikawa N."/>
        </authorList>
    </citation>
    <scope>NUCLEOTIDE SEQUENCE [LARGE SCALE GENOMIC DNA]</scope>
    <source>
        <strain evidence="1 2">NBRC 106135</strain>
    </source>
</reference>
<proteinExistence type="predicted"/>
<organism evidence="1 2">
    <name type="scientific">Segetibacter aerophilus</name>
    <dbReference type="NCBI Taxonomy" id="670293"/>
    <lineage>
        <taxon>Bacteria</taxon>
        <taxon>Pseudomonadati</taxon>
        <taxon>Bacteroidota</taxon>
        <taxon>Chitinophagia</taxon>
        <taxon>Chitinophagales</taxon>
        <taxon>Chitinophagaceae</taxon>
        <taxon>Segetibacter</taxon>
    </lineage>
</organism>
<evidence type="ECO:0000313" key="2">
    <source>
        <dbReference type="Proteomes" id="UP000321513"/>
    </source>
</evidence>
<protein>
    <recommendedName>
        <fullName evidence="3">Bacterial mobilisation domain-containing protein</fullName>
    </recommendedName>
</protein>
<dbReference type="InterPro" id="IPR053842">
    <property type="entry name" value="NikA-like"/>
</dbReference>
<dbReference type="Pfam" id="PF21983">
    <property type="entry name" value="NikA-like"/>
    <property type="match status" value="1"/>
</dbReference>
<dbReference type="AlphaFoldDB" id="A0A512BJZ4"/>
<dbReference type="RefSeq" id="WP_147206410.1">
    <property type="nucleotide sequence ID" value="NZ_BJYT01000058.1"/>
</dbReference>
<comment type="caution">
    <text evidence="1">The sequence shown here is derived from an EMBL/GenBank/DDBJ whole genome shotgun (WGS) entry which is preliminary data.</text>
</comment>
<keyword evidence="2" id="KW-1185">Reference proteome</keyword>
<evidence type="ECO:0000313" key="1">
    <source>
        <dbReference type="EMBL" id="GEO12293.1"/>
    </source>
</evidence>
<evidence type="ECO:0008006" key="3">
    <source>
        <dbReference type="Google" id="ProtNLM"/>
    </source>
</evidence>
<dbReference type="EMBL" id="BJYT01000058">
    <property type="protein sequence ID" value="GEO12293.1"/>
    <property type="molecule type" value="Genomic_DNA"/>
</dbReference>